<dbReference type="InterPro" id="IPR007450">
    <property type="entry name" value="BamE_dom"/>
</dbReference>
<evidence type="ECO:0000313" key="4">
    <source>
        <dbReference type="EMBL" id="EEF60156.1"/>
    </source>
</evidence>
<reference evidence="4 5" key="1">
    <citation type="journal article" date="2011" name="J. Bacteriol.">
        <title>Genome sequence of 'Pedosphaera parvula' Ellin514, an aerobic Verrucomicrobial isolate from pasture soil.</title>
        <authorList>
            <person name="Kant R."/>
            <person name="van Passel M.W."/>
            <person name="Sangwan P."/>
            <person name="Palva A."/>
            <person name="Lucas S."/>
            <person name="Copeland A."/>
            <person name="Lapidus A."/>
            <person name="Glavina Del Rio T."/>
            <person name="Dalin E."/>
            <person name="Tice H."/>
            <person name="Bruce D."/>
            <person name="Goodwin L."/>
            <person name="Pitluck S."/>
            <person name="Chertkov O."/>
            <person name="Larimer F.W."/>
            <person name="Land M.L."/>
            <person name="Hauser L."/>
            <person name="Brettin T.S."/>
            <person name="Detter J.C."/>
            <person name="Han S."/>
            <person name="de Vos W.M."/>
            <person name="Janssen P.H."/>
            <person name="Smidt H."/>
        </authorList>
    </citation>
    <scope>NUCLEOTIDE SEQUENCE [LARGE SCALE GENOMIC DNA]</scope>
    <source>
        <strain evidence="4 5">Ellin514</strain>
    </source>
</reference>
<proteinExistence type="predicted"/>
<dbReference type="RefSeq" id="WP_007415911.1">
    <property type="nucleotide sequence ID" value="NZ_ABOX02000020.1"/>
</dbReference>
<evidence type="ECO:0000256" key="1">
    <source>
        <dbReference type="ARBA" id="ARBA00022729"/>
    </source>
</evidence>
<gene>
    <name evidence="4" type="ORF">Cflav_PD3215</name>
</gene>
<dbReference type="InterPro" id="IPR037873">
    <property type="entry name" value="BamE-like"/>
</dbReference>
<evidence type="ECO:0000259" key="3">
    <source>
        <dbReference type="Pfam" id="PF04355"/>
    </source>
</evidence>
<keyword evidence="2" id="KW-0472">Membrane</keyword>
<dbReference type="Proteomes" id="UP000003688">
    <property type="component" value="Unassembled WGS sequence"/>
</dbReference>
<evidence type="ECO:0000256" key="2">
    <source>
        <dbReference type="ARBA" id="ARBA00023136"/>
    </source>
</evidence>
<organism evidence="4 5">
    <name type="scientific">Pedosphaera parvula (strain Ellin514)</name>
    <dbReference type="NCBI Taxonomy" id="320771"/>
    <lineage>
        <taxon>Bacteria</taxon>
        <taxon>Pseudomonadati</taxon>
        <taxon>Verrucomicrobiota</taxon>
        <taxon>Pedosphaerae</taxon>
        <taxon>Pedosphaerales</taxon>
        <taxon>Pedosphaeraceae</taxon>
        <taxon>Pedosphaera</taxon>
    </lineage>
</organism>
<comment type="caution">
    <text evidence="4">The sequence shown here is derived from an EMBL/GenBank/DDBJ whole genome shotgun (WGS) entry which is preliminary data.</text>
</comment>
<dbReference type="Pfam" id="PF04355">
    <property type="entry name" value="BamE"/>
    <property type="match status" value="1"/>
</dbReference>
<keyword evidence="5" id="KW-1185">Reference proteome</keyword>
<accession>B9XJB8</accession>
<dbReference type="AlphaFoldDB" id="B9XJB8"/>
<protein>
    <recommendedName>
        <fullName evidence="3">Outer membrane protein assembly factor BamE domain-containing protein</fullName>
    </recommendedName>
</protein>
<name>B9XJB8_PEDPL</name>
<dbReference type="Gene3D" id="3.30.1450.10">
    <property type="match status" value="1"/>
</dbReference>
<dbReference type="GO" id="GO:0019867">
    <property type="term" value="C:outer membrane"/>
    <property type="evidence" value="ECO:0007669"/>
    <property type="project" value="InterPro"/>
</dbReference>
<dbReference type="PROSITE" id="PS51257">
    <property type="entry name" value="PROKAR_LIPOPROTEIN"/>
    <property type="match status" value="1"/>
</dbReference>
<keyword evidence="1" id="KW-0732">Signal</keyword>
<evidence type="ECO:0000313" key="5">
    <source>
        <dbReference type="Proteomes" id="UP000003688"/>
    </source>
</evidence>
<dbReference type="EMBL" id="ABOX02000020">
    <property type="protein sequence ID" value="EEF60156.1"/>
    <property type="molecule type" value="Genomic_DNA"/>
</dbReference>
<feature type="domain" description="Outer membrane protein assembly factor BamE" evidence="3">
    <location>
        <begin position="27"/>
        <end position="58"/>
    </location>
</feature>
<dbReference type="OrthoDB" id="5422169at2"/>
<sequence length="104" mass="11261" precursor="true">MKYILFAVLGVSLLGCSTPNSNPKATAAAYDQLKVGMTREQVYALLGPPKSVQPMGDVEHCQIAKWGIPHDVHGWGSWKVTFSGDTVTDVSERPIATAWGSYSH</sequence>